<name>A0A812N9S9_9DINO</name>
<evidence type="ECO:0000256" key="6">
    <source>
        <dbReference type="ARBA" id="ARBA00022989"/>
    </source>
</evidence>
<feature type="transmembrane region" description="Helical" evidence="9">
    <location>
        <begin position="1147"/>
        <end position="1166"/>
    </location>
</feature>
<dbReference type="PROSITE" id="PS50893">
    <property type="entry name" value="ABC_TRANSPORTER_2"/>
    <property type="match status" value="1"/>
</dbReference>
<dbReference type="EMBL" id="CAJNDS010002068">
    <property type="protein sequence ID" value="CAE7302708.1"/>
    <property type="molecule type" value="Genomic_DNA"/>
</dbReference>
<keyword evidence="7 9" id="KW-0472">Membrane</keyword>
<feature type="transmembrane region" description="Helical" evidence="9">
    <location>
        <begin position="206"/>
        <end position="225"/>
    </location>
</feature>
<keyword evidence="12" id="KW-1185">Reference proteome</keyword>
<dbReference type="GO" id="GO:0016020">
    <property type="term" value="C:membrane"/>
    <property type="evidence" value="ECO:0007669"/>
    <property type="project" value="UniProtKB-SubCell"/>
</dbReference>
<dbReference type="GO" id="GO:0007154">
    <property type="term" value="P:cell communication"/>
    <property type="evidence" value="ECO:0007669"/>
    <property type="project" value="InterPro"/>
</dbReference>
<evidence type="ECO:0000313" key="11">
    <source>
        <dbReference type="EMBL" id="CAE7302708.1"/>
    </source>
</evidence>
<dbReference type="OrthoDB" id="410592at2759"/>
<dbReference type="GO" id="GO:0005524">
    <property type="term" value="F:ATP binding"/>
    <property type="evidence" value="ECO:0007669"/>
    <property type="project" value="InterPro"/>
</dbReference>
<keyword evidence="3" id="KW-0732">Signal</keyword>
<dbReference type="InterPro" id="IPR003439">
    <property type="entry name" value="ABC_transporter-like_ATP-bd"/>
</dbReference>
<evidence type="ECO:0000256" key="1">
    <source>
        <dbReference type="ARBA" id="ARBA00004141"/>
    </source>
</evidence>
<evidence type="ECO:0000256" key="5">
    <source>
        <dbReference type="ARBA" id="ARBA00022837"/>
    </source>
</evidence>
<evidence type="ECO:0000256" key="3">
    <source>
        <dbReference type="ARBA" id="ARBA00022729"/>
    </source>
</evidence>
<proteinExistence type="predicted"/>
<keyword evidence="5" id="KW-0106">Calcium</keyword>
<dbReference type="SUPFAM" id="SSF90123">
    <property type="entry name" value="ABC transporter transmembrane region"/>
    <property type="match status" value="1"/>
</dbReference>
<feature type="region of interest" description="Disordered" evidence="8">
    <location>
        <begin position="627"/>
        <end position="648"/>
    </location>
</feature>
<dbReference type="PANTHER" id="PTHR24221">
    <property type="entry name" value="ATP-BINDING CASSETTE SUB-FAMILY B"/>
    <property type="match status" value="1"/>
</dbReference>
<sequence length="1361" mass="152238">MANRDSDIVQFCCQLYYAQEGESPLTIDVMRLGSFKGRLSVKYHTVDASALAGREYESSSGELIFENGEDHKEIQVEINDDDNWSPSTEFKIVLTHPQNCRLGQDLQYCRVKIIDDDAFPGNKHREEILKGEDAIWNISGFSLFFEFFRLNFISEGMGYRTVLTVGFDQLKNAYLLLTLMMKTYLINVVLDTRTSEERLILPDRRLCAICIGILYILPLSILHVWDYYKLSLDVQGRTKMFIQTTLFRKYLNYSEKSRRSMTPAQMNHAITQESTDVASAYSAVLEIVQMGGRIVLMVMFTLIQDPACWWVVALMPSLMILFGVIRGDAMSKVTRISGAVREQVVAFVSESCDKYSLIAEYSRRPVMSEMFEKKANLARLSVIPEQQVALNNNYFPQWLGPTFIGAYIALFAESVLDGSTSMGVFLAIISVISDMTNDFEGIFIELMSINTRIDSLKVLTHFFNMESELPILRELNLRNRALTLEARKETRKLPEPPAETGLLRTDLMEMKIEHLSFGYRKDQQLLKDVGLLHVPLGRIVALVGVHGSGKNTFLRLISSRLLPDEGSVFVPTHLRVLFVAQDPVLLDASVWENLTYGAPDFADMTVVQGVLQHLKMKHVLETLEAEMGGPTSGNSDVEQGIRQPNRSPVEKISDLAEPLTGDQNEPRSSRTLSMSGGTYVELPNIEAADLEADIKQESSKHLWQEPLTYTEKVKISLARALIMNPDMLVLHRPFHHFDIGTADDVLQVIKEHHENRGLCLPADERINRRPRCVVFSPETVEQAVQAHILWQIDHIHKTVREVGKNEINFRDSAYSLTGPSSNGASHPAGDFYAKFHALQTFAGHPLRPHFLGDADGCSARGFRFFTVSARYQLQQGQWQPDVYFGLCVPESCDEGHVEVSLAPAYLDFILGFEGFSSQLLDLRVEAAEFSLHLPSLHWIWLLLPAALGTACELLSLGPRTLGLRCQASRLFQLPPPGHLEAVCAIRALGTVAILGYHVFFLKRDLGKVASMPWLARRVQHGCILYSSVFSAVSVFLMRRSYEEQRLRGGGAGAWLRWGVARLWRKALRQVPPLLLAYAAFHQGLPLLHLDIASRTSLQGKRQLCSNLEDALNPECWNTFANWAILRDAQLDACMVLLLVLRGIAGDLLGLALTGALLAVALQSILLGDLGDENLLWSLPYRRLPETLSTMLLATWLPSPRRPGPCTLALAAALAVLTVQADWFISSQDEVAAVQLSGRKRTPGVEARLMLAFGWAPLAASVLLVANAESKVLKFFAGHWLWGTIGSQLSLPILLVHNVLFVVIEGLVLPGPSWDYPFSYMVFFSLLLVVLCASWFLSALLQLLILGPAAELLKRPMTWAGE</sequence>
<dbReference type="InterPro" id="IPR039421">
    <property type="entry name" value="Type_1_exporter"/>
</dbReference>
<dbReference type="Proteomes" id="UP000604046">
    <property type="component" value="Unassembled WGS sequence"/>
</dbReference>
<feature type="transmembrane region" description="Helical" evidence="9">
    <location>
        <begin position="173"/>
        <end position="190"/>
    </location>
</feature>
<evidence type="ECO:0000256" key="9">
    <source>
        <dbReference type="SAM" id="Phobius"/>
    </source>
</evidence>
<evidence type="ECO:0000256" key="7">
    <source>
        <dbReference type="ARBA" id="ARBA00023136"/>
    </source>
</evidence>
<dbReference type="SMART" id="SM00237">
    <property type="entry name" value="Calx_beta"/>
    <property type="match status" value="1"/>
</dbReference>
<evidence type="ECO:0000256" key="2">
    <source>
        <dbReference type="ARBA" id="ARBA00022692"/>
    </source>
</evidence>
<dbReference type="InterPro" id="IPR038081">
    <property type="entry name" value="CalX-like_sf"/>
</dbReference>
<gene>
    <name evidence="11" type="primary">ATM1</name>
    <name evidence="11" type="ORF">SNAT2548_LOCUS15922</name>
</gene>
<feature type="transmembrane region" description="Helical" evidence="9">
    <location>
        <begin position="1320"/>
        <end position="1346"/>
    </location>
</feature>
<protein>
    <submittedName>
        <fullName evidence="11">ATM1 protein</fullName>
    </submittedName>
</protein>
<evidence type="ECO:0000313" key="12">
    <source>
        <dbReference type="Proteomes" id="UP000604046"/>
    </source>
</evidence>
<feature type="compositionally biased region" description="Polar residues" evidence="8">
    <location>
        <begin position="632"/>
        <end position="646"/>
    </location>
</feature>
<dbReference type="InterPro" id="IPR003644">
    <property type="entry name" value="Calx_beta"/>
</dbReference>
<dbReference type="InterPro" id="IPR036640">
    <property type="entry name" value="ABC1_TM_sf"/>
</dbReference>
<dbReference type="Pfam" id="PF03160">
    <property type="entry name" value="Calx-beta"/>
    <property type="match status" value="1"/>
</dbReference>
<dbReference type="Gene3D" id="2.60.40.2030">
    <property type="match status" value="1"/>
</dbReference>
<evidence type="ECO:0000259" key="10">
    <source>
        <dbReference type="PROSITE" id="PS50893"/>
    </source>
</evidence>
<keyword evidence="4" id="KW-0677">Repeat</keyword>
<dbReference type="Pfam" id="PF00005">
    <property type="entry name" value="ABC_tran"/>
    <property type="match status" value="1"/>
</dbReference>
<feature type="transmembrane region" description="Helical" evidence="9">
    <location>
        <begin position="134"/>
        <end position="153"/>
    </location>
</feature>
<comment type="caution">
    <text evidence="11">The sequence shown here is derived from an EMBL/GenBank/DDBJ whole genome shotgun (WGS) entry which is preliminary data.</text>
</comment>
<comment type="subcellular location">
    <subcellularLocation>
        <location evidence="1">Membrane</location>
        <topology evidence="1">Multi-pass membrane protein</topology>
    </subcellularLocation>
</comment>
<dbReference type="InterPro" id="IPR027417">
    <property type="entry name" value="P-loop_NTPase"/>
</dbReference>
<dbReference type="PANTHER" id="PTHR24221:SF654">
    <property type="entry name" value="ATP-BINDING CASSETTE SUB-FAMILY B MEMBER 6"/>
    <property type="match status" value="1"/>
</dbReference>
<dbReference type="Gene3D" id="1.20.1560.10">
    <property type="entry name" value="ABC transporter type 1, transmembrane domain"/>
    <property type="match status" value="1"/>
</dbReference>
<feature type="domain" description="ABC transporter" evidence="10">
    <location>
        <begin position="510"/>
        <end position="836"/>
    </location>
</feature>
<keyword evidence="2 9" id="KW-0812">Transmembrane</keyword>
<evidence type="ECO:0000256" key="4">
    <source>
        <dbReference type="ARBA" id="ARBA00022737"/>
    </source>
</evidence>
<dbReference type="Gene3D" id="3.40.50.300">
    <property type="entry name" value="P-loop containing nucleotide triphosphate hydrolases"/>
    <property type="match status" value="1"/>
</dbReference>
<dbReference type="SUPFAM" id="SSF141072">
    <property type="entry name" value="CalX-like"/>
    <property type="match status" value="1"/>
</dbReference>
<dbReference type="GO" id="GO:0034040">
    <property type="term" value="F:ATPase-coupled lipid transmembrane transporter activity"/>
    <property type="evidence" value="ECO:0007669"/>
    <property type="project" value="TreeGrafter"/>
</dbReference>
<feature type="transmembrane region" description="Helical" evidence="9">
    <location>
        <begin position="307"/>
        <end position="325"/>
    </location>
</feature>
<keyword evidence="6 9" id="KW-1133">Transmembrane helix</keyword>
<organism evidence="11 12">
    <name type="scientific">Symbiodinium natans</name>
    <dbReference type="NCBI Taxonomy" id="878477"/>
    <lineage>
        <taxon>Eukaryota</taxon>
        <taxon>Sar</taxon>
        <taxon>Alveolata</taxon>
        <taxon>Dinophyceae</taxon>
        <taxon>Suessiales</taxon>
        <taxon>Symbiodiniaceae</taxon>
        <taxon>Symbiodinium</taxon>
    </lineage>
</organism>
<reference evidence="11" key="1">
    <citation type="submission" date="2021-02" db="EMBL/GenBank/DDBJ databases">
        <authorList>
            <person name="Dougan E. K."/>
            <person name="Rhodes N."/>
            <person name="Thang M."/>
            <person name="Chan C."/>
        </authorList>
    </citation>
    <scope>NUCLEOTIDE SEQUENCE</scope>
</reference>
<evidence type="ECO:0000256" key="8">
    <source>
        <dbReference type="SAM" id="MobiDB-lite"/>
    </source>
</evidence>
<dbReference type="GO" id="GO:0016887">
    <property type="term" value="F:ATP hydrolysis activity"/>
    <property type="evidence" value="ECO:0007669"/>
    <property type="project" value="InterPro"/>
</dbReference>
<accession>A0A812N9S9</accession>
<feature type="region of interest" description="Disordered" evidence="8">
    <location>
        <begin position="656"/>
        <end position="675"/>
    </location>
</feature>
<dbReference type="SUPFAM" id="SSF52540">
    <property type="entry name" value="P-loop containing nucleoside triphosphate hydrolases"/>
    <property type="match status" value="1"/>
</dbReference>
<feature type="transmembrane region" description="Helical" evidence="9">
    <location>
        <begin position="1248"/>
        <end position="1267"/>
    </location>
</feature>
<feature type="transmembrane region" description="Helical" evidence="9">
    <location>
        <begin position="1288"/>
        <end position="1308"/>
    </location>
</feature>